<evidence type="ECO:0000313" key="6">
    <source>
        <dbReference type="EMBL" id="CAI2382736.1"/>
    </source>
</evidence>
<feature type="region of interest" description="Disordered" evidence="5">
    <location>
        <begin position="1"/>
        <end position="25"/>
    </location>
</feature>
<evidence type="ECO:0000313" key="9">
    <source>
        <dbReference type="EMBL" id="CAI2382905.1"/>
    </source>
</evidence>
<feature type="region of interest" description="Disordered" evidence="5">
    <location>
        <begin position="100"/>
        <end position="122"/>
    </location>
</feature>
<reference evidence="6" key="1">
    <citation type="submission" date="2023-07" db="EMBL/GenBank/DDBJ databases">
        <authorList>
            <consortium name="AG Swart"/>
            <person name="Singh M."/>
            <person name="Singh A."/>
            <person name="Seah K."/>
            <person name="Emmerich C."/>
        </authorList>
    </citation>
    <scope>NUCLEOTIDE SEQUENCE</scope>
    <source>
        <strain evidence="6">DP1</strain>
    </source>
</reference>
<feature type="compositionally biased region" description="Basic residues" evidence="5">
    <location>
        <begin position="112"/>
        <end position="122"/>
    </location>
</feature>
<protein>
    <recommendedName>
        <fullName evidence="4">40S ribosomal protein S25</fullName>
    </recommendedName>
</protein>
<evidence type="ECO:0000313" key="8">
    <source>
        <dbReference type="EMBL" id="CAI2382904.1"/>
    </source>
</evidence>
<keyword evidence="3 4" id="KW-0687">Ribonucleoprotein</keyword>
<evidence type="ECO:0000256" key="1">
    <source>
        <dbReference type="ARBA" id="ARBA00009106"/>
    </source>
</evidence>
<evidence type="ECO:0000256" key="4">
    <source>
        <dbReference type="RuleBase" id="RU366057"/>
    </source>
</evidence>
<comment type="similarity">
    <text evidence="1 4">Belongs to the eukaryotic ribosomal protein eS25 family.</text>
</comment>
<keyword evidence="10" id="KW-1185">Reference proteome</keyword>
<evidence type="ECO:0000256" key="2">
    <source>
        <dbReference type="ARBA" id="ARBA00022980"/>
    </source>
</evidence>
<evidence type="ECO:0000313" key="10">
    <source>
        <dbReference type="Proteomes" id="UP001295684"/>
    </source>
</evidence>
<dbReference type="Proteomes" id="UP001295684">
    <property type="component" value="Unassembled WGS sequence"/>
</dbReference>
<name>A0AAD1Y0A9_EUPCR</name>
<dbReference type="Pfam" id="PF03297">
    <property type="entry name" value="Ribosomal_S25"/>
    <property type="match status" value="1"/>
</dbReference>
<evidence type="ECO:0000256" key="3">
    <source>
        <dbReference type="ARBA" id="ARBA00023274"/>
    </source>
</evidence>
<dbReference type="AlphaFoldDB" id="A0AAD1Y0A9"/>
<evidence type="ECO:0000256" key="5">
    <source>
        <dbReference type="SAM" id="MobiDB-lite"/>
    </source>
</evidence>
<gene>
    <name evidence="6" type="ORF">ECRASSUSDP1_LOCUS24221</name>
    <name evidence="7" type="ORF">ECRASSUSDP1_LOCUS24222</name>
    <name evidence="8" type="ORF">ECRASSUSDP1_LOCUS24393</name>
    <name evidence="9" type="ORF">ECRASSUSDP1_LOCUS24394</name>
</gene>
<dbReference type="EMBL" id="CAMPGE010025120">
    <property type="protein sequence ID" value="CAI2382905.1"/>
    <property type="molecule type" value="Genomic_DNA"/>
</dbReference>
<dbReference type="PANTHER" id="PTHR12850">
    <property type="entry name" value="40S RIBOSOMAL PROTEIN S25"/>
    <property type="match status" value="1"/>
</dbReference>
<keyword evidence="2 4" id="KW-0689">Ribosomal protein</keyword>
<comment type="caution">
    <text evidence="6">The sequence shown here is derived from an EMBL/GenBank/DDBJ whole genome shotgun (WGS) entry which is preliminary data.</text>
</comment>
<dbReference type="EMBL" id="CAMPGE010024931">
    <property type="protein sequence ID" value="CAI2382737.1"/>
    <property type="molecule type" value="Genomic_DNA"/>
</dbReference>
<dbReference type="GO" id="GO:1990904">
    <property type="term" value="C:ribonucleoprotein complex"/>
    <property type="evidence" value="ECO:0007669"/>
    <property type="project" value="UniProtKB-KW"/>
</dbReference>
<dbReference type="Gene3D" id="3.30.63.20">
    <property type="match status" value="1"/>
</dbReference>
<proteinExistence type="inferred from homology"/>
<dbReference type="InterPro" id="IPR004977">
    <property type="entry name" value="Ribosomal_eS25"/>
</dbReference>
<evidence type="ECO:0000313" key="7">
    <source>
        <dbReference type="EMBL" id="CAI2382737.1"/>
    </source>
</evidence>
<dbReference type="EMBL" id="CAMPGE010025119">
    <property type="protein sequence ID" value="CAI2382904.1"/>
    <property type="molecule type" value="Genomic_DNA"/>
</dbReference>
<dbReference type="EMBL" id="CAMPGE010024930">
    <property type="protein sequence ID" value="CAI2382736.1"/>
    <property type="molecule type" value="Genomic_DNA"/>
</dbReference>
<sequence length="122" mass="13795">MAKEKVAAPANKGGKQKKKKWGTSKVKDKLNNVTTIDQKLYDRIIKDGPTMNMITIATFTERFKVSGAISRRAMKELLSKDLIERVGEYNSSNPIYHGLQVKVKKDEDEGKKKKGKKGKKQE</sequence>
<dbReference type="GO" id="GO:0005840">
    <property type="term" value="C:ribosome"/>
    <property type="evidence" value="ECO:0007669"/>
    <property type="project" value="UniProtKB-KW"/>
</dbReference>
<accession>A0AAD1Y0A9</accession>
<organism evidence="6 10">
    <name type="scientific">Euplotes crassus</name>
    <dbReference type="NCBI Taxonomy" id="5936"/>
    <lineage>
        <taxon>Eukaryota</taxon>
        <taxon>Sar</taxon>
        <taxon>Alveolata</taxon>
        <taxon>Ciliophora</taxon>
        <taxon>Intramacronucleata</taxon>
        <taxon>Spirotrichea</taxon>
        <taxon>Hypotrichia</taxon>
        <taxon>Euplotida</taxon>
        <taxon>Euplotidae</taxon>
        <taxon>Moneuplotes</taxon>
    </lineage>
</organism>